<keyword evidence="16" id="KW-1185">Reference proteome</keyword>
<evidence type="ECO:0000256" key="9">
    <source>
        <dbReference type="ARBA" id="ARBA00023136"/>
    </source>
</evidence>
<accession>A0A1H0E6S6</accession>
<feature type="domain" description="Trimeric autotransporter adhesin YadA-like stalk" evidence="14">
    <location>
        <begin position="653"/>
        <end position="695"/>
    </location>
</feature>
<feature type="domain" description="Trimeric autotransporter adhesin YadA-like head" evidence="13">
    <location>
        <begin position="711"/>
        <end position="736"/>
    </location>
</feature>
<keyword evidence="10" id="KW-0998">Cell outer membrane</keyword>
<feature type="domain" description="Trimeric autotransporter adhesin YadA-like head" evidence="13">
    <location>
        <begin position="2254"/>
        <end position="2280"/>
    </location>
</feature>
<feature type="domain" description="Trimeric autotransporter adhesin YadA-like head" evidence="13">
    <location>
        <begin position="739"/>
        <end position="765"/>
    </location>
</feature>
<feature type="domain" description="Trimeric autotransporter adhesin YadA-like stalk" evidence="14">
    <location>
        <begin position="1726"/>
        <end position="1767"/>
    </location>
</feature>
<feature type="domain" description="Trimeric autotransporter adhesin YadA-like stalk" evidence="14">
    <location>
        <begin position="361"/>
        <end position="389"/>
    </location>
</feature>
<feature type="domain" description="Trimeric autotransporter adhesin YadA-like stalk" evidence="14">
    <location>
        <begin position="1938"/>
        <end position="1966"/>
    </location>
</feature>
<dbReference type="Pfam" id="PF03895">
    <property type="entry name" value="YadA_anchor"/>
    <property type="match status" value="1"/>
</dbReference>
<evidence type="ECO:0000256" key="1">
    <source>
        <dbReference type="ARBA" id="ARBA00004241"/>
    </source>
</evidence>
<dbReference type="InterPro" id="IPR008635">
    <property type="entry name" value="Coiled_stalk_dom"/>
</dbReference>
<dbReference type="CDD" id="cd12820">
    <property type="entry name" value="LbR_YadA-like"/>
    <property type="match status" value="4"/>
</dbReference>
<evidence type="ECO:0000256" key="5">
    <source>
        <dbReference type="ARBA" id="ARBA00022452"/>
    </source>
</evidence>
<dbReference type="EMBL" id="FNIJ01000005">
    <property type="protein sequence ID" value="SDN78082.1"/>
    <property type="molecule type" value="Genomic_DNA"/>
</dbReference>
<evidence type="ECO:0000259" key="12">
    <source>
        <dbReference type="Pfam" id="PF03895"/>
    </source>
</evidence>
<feature type="domain" description="Trimeric autotransporter adhesin YadA-like stalk" evidence="14">
    <location>
        <begin position="204"/>
        <end position="245"/>
    </location>
</feature>
<evidence type="ECO:0000256" key="10">
    <source>
        <dbReference type="ARBA" id="ARBA00023237"/>
    </source>
</evidence>
<evidence type="ECO:0000313" key="15">
    <source>
        <dbReference type="EMBL" id="SDN78082.1"/>
    </source>
</evidence>
<gene>
    <name evidence="15" type="ORF">SAMN05216193_10562</name>
</gene>
<feature type="domain" description="Trimeric autotransporter adhesin YadA-like head" evidence="13">
    <location>
        <begin position="565"/>
        <end position="588"/>
    </location>
</feature>
<feature type="domain" description="Trimeric autotransporter adhesin YadA-like stalk" evidence="14">
    <location>
        <begin position="2455"/>
        <end position="2492"/>
    </location>
</feature>
<feature type="compositionally biased region" description="Low complexity" evidence="11">
    <location>
        <begin position="2388"/>
        <end position="2399"/>
    </location>
</feature>
<keyword evidence="8" id="KW-0653">Protein transport</keyword>
<dbReference type="Gene3D" id="2.150.10.10">
    <property type="entry name" value="Serralysin-like metalloprotease, C-terminal"/>
    <property type="match status" value="13"/>
</dbReference>
<keyword evidence="4" id="KW-0813">Transport</keyword>
<dbReference type="InterPro" id="IPR045584">
    <property type="entry name" value="Pilin-like"/>
</dbReference>
<feature type="domain" description="Trimeric autotransporter adhesin YadA-like head" evidence="13">
    <location>
        <begin position="1303"/>
        <end position="1329"/>
    </location>
</feature>
<feature type="domain" description="Trimeric autotransporter adhesin YadA-like head" evidence="13">
    <location>
        <begin position="864"/>
        <end position="890"/>
    </location>
</feature>
<dbReference type="STRING" id="198616.SAMN05216193_10562"/>
<evidence type="ECO:0000256" key="7">
    <source>
        <dbReference type="ARBA" id="ARBA00022729"/>
    </source>
</evidence>
<feature type="domain" description="Trimeric autotransporter adhesin YadA-like head" evidence="13">
    <location>
        <begin position="262"/>
        <end position="288"/>
    </location>
</feature>
<feature type="domain" description="Trimeric autotransporter adhesin YadA-like stalk" evidence="14">
    <location>
        <begin position="1992"/>
        <end position="2030"/>
    </location>
</feature>
<dbReference type="InterPro" id="IPR005594">
    <property type="entry name" value="YadA_C"/>
</dbReference>
<dbReference type="InterPro" id="IPR008640">
    <property type="entry name" value="Adhesin_Head_dom"/>
</dbReference>
<feature type="domain" description="Trimeric autotransporter adhesin YadA-like head" evidence="13">
    <location>
        <begin position="2226"/>
        <end position="2252"/>
    </location>
</feature>
<dbReference type="Gene3D" id="6.20.50.100">
    <property type="match status" value="3"/>
</dbReference>
<evidence type="ECO:0000259" key="13">
    <source>
        <dbReference type="Pfam" id="PF05658"/>
    </source>
</evidence>
<comment type="subcellular location">
    <subcellularLocation>
        <location evidence="2">Cell outer membrane</location>
    </subcellularLocation>
    <subcellularLocation>
        <location evidence="1">Cell surface</location>
    </subcellularLocation>
</comment>
<dbReference type="SUPFAM" id="SSF54523">
    <property type="entry name" value="Pili subunits"/>
    <property type="match status" value="1"/>
</dbReference>
<feature type="domain" description="Trimeric autotransporter adhesin YadA-like stalk" evidence="14">
    <location>
        <begin position="1256"/>
        <end position="1284"/>
    </location>
</feature>
<dbReference type="Pfam" id="PF05662">
    <property type="entry name" value="YadA_stalk"/>
    <property type="match status" value="19"/>
</dbReference>
<feature type="domain" description="Trimeric autotransporter adhesin YadA-like head" evidence="13">
    <location>
        <begin position="2397"/>
        <end position="2423"/>
    </location>
</feature>
<feature type="domain" description="Trimeric autotransporter adhesin YadA-like head" evidence="13">
    <location>
        <begin position="2282"/>
        <end position="2306"/>
    </location>
</feature>
<reference evidence="16" key="1">
    <citation type="submission" date="2016-10" db="EMBL/GenBank/DDBJ databases">
        <authorList>
            <person name="Varghese N."/>
            <person name="Submissions S."/>
        </authorList>
    </citation>
    <scope>NUCLEOTIDE SEQUENCE [LARGE SCALE GENOMIC DNA]</scope>
    <source>
        <strain evidence="16">JCM 21621</strain>
    </source>
</reference>
<feature type="domain" description="Trimeric autotransporter adhesin YadA-like stalk" evidence="14">
    <location>
        <begin position="935"/>
        <end position="976"/>
    </location>
</feature>
<comment type="similarity">
    <text evidence="3">Belongs to the autotransporter-2 (AT-2) (TC 1.B.40) family.</text>
</comment>
<feature type="domain" description="Trimeric autotransporter adhesin YadA-like stalk" evidence="14">
    <location>
        <begin position="1049"/>
        <end position="1072"/>
    </location>
</feature>
<dbReference type="GO" id="GO:0009986">
    <property type="term" value="C:cell surface"/>
    <property type="evidence" value="ECO:0007669"/>
    <property type="project" value="UniProtKB-SubCell"/>
</dbReference>
<feature type="region of interest" description="Disordered" evidence="11">
    <location>
        <begin position="2388"/>
        <end position="2426"/>
    </location>
</feature>
<feature type="domain" description="Trimeric autotransporter adhesin YadA-like head" evidence="13">
    <location>
        <begin position="409"/>
        <end position="435"/>
    </location>
</feature>
<dbReference type="Proteomes" id="UP000242957">
    <property type="component" value="Unassembled WGS sequence"/>
</dbReference>
<organism evidence="15 16">
    <name type="scientific">Pseudomonas jinjuensis</name>
    <dbReference type="NCBI Taxonomy" id="198616"/>
    <lineage>
        <taxon>Bacteria</taxon>
        <taxon>Pseudomonadati</taxon>
        <taxon>Pseudomonadota</taxon>
        <taxon>Gammaproteobacteria</taxon>
        <taxon>Pseudomonadales</taxon>
        <taxon>Pseudomonadaceae</taxon>
        <taxon>Pseudomonas</taxon>
    </lineage>
</organism>
<dbReference type="GO" id="GO:0009279">
    <property type="term" value="C:cell outer membrane"/>
    <property type="evidence" value="ECO:0007669"/>
    <property type="project" value="UniProtKB-SubCell"/>
</dbReference>
<feature type="domain" description="Trimeric autotransporter adhesin YadA-like head" evidence="13">
    <location>
        <begin position="538"/>
        <end position="562"/>
    </location>
</feature>
<evidence type="ECO:0000256" key="3">
    <source>
        <dbReference type="ARBA" id="ARBA00005848"/>
    </source>
</evidence>
<keyword evidence="7" id="KW-0732">Signal</keyword>
<feature type="domain" description="Trimeric autotransporter adhesin YadA-like head" evidence="13">
    <location>
        <begin position="2198"/>
        <end position="2224"/>
    </location>
</feature>
<evidence type="ECO:0000256" key="2">
    <source>
        <dbReference type="ARBA" id="ARBA00004442"/>
    </source>
</evidence>
<feature type="domain" description="Trimeric autotransporter adhesin YadA-like head" evidence="13">
    <location>
        <begin position="2058"/>
        <end position="2073"/>
    </location>
</feature>
<feature type="domain" description="Trimeric autotransporter adhesin YadA-like head" evidence="13">
    <location>
        <begin position="133"/>
        <end position="155"/>
    </location>
</feature>
<feature type="domain" description="Trimeric autotransporter adhesin YadA-like stalk" evidence="14">
    <location>
        <begin position="1672"/>
        <end position="1700"/>
    </location>
</feature>
<proteinExistence type="inferred from homology"/>
<keyword evidence="9" id="KW-0472">Membrane</keyword>
<evidence type="ECO:0000256" key="11">
    <source>
        <dbReference type="SAM" id="MobiDB-lite"/>
    </source>
</evidence>
<feature type="domain" description="Trimeric autotransporter adhesin YadA-like head" evidence="13">
    <location>
        <begin position="293"/>
        <end position="316"/>
    </location>
</feature>
<keyword evidence="5" id="KW-1134">Transmembrane beta strand</keyword>
<evidence type="ECO:0000259" key="14">
    <source>
        <dbReference type="Pfam" id="PF05662"/>
    </source>
</evidence>
<sequence length="2581" mass="253148">MAYDASSGSGGGTGNQWYGINGSTYKNYLPGCDATGNLGAGAYNTQTNRTLFFGDGTSAISLSLGGSLYVNSGRVGLNNKVDGTNSMAIGNVDENGGGTSATGNDSISIGNDAQAAGDNSTALGTDAQALENNGTALGADAKVSIADGVAIGSKSVSDRPADVDGYVPTGARTELKAAIEATRSTLGGLSVGDPNNATLKQYRQITGVAAGTEDSDAVNVAQLTAAQTHYYSVNDNGVVGGNYANDGAAGLGALAAGIAAGATGDNATAVGASASANADAATAIGYQAMALVTNSIALGSGAKASVTDGVALGADSAADTAAGVAGYDPLTKLASTDTSATWKSTQGAVSVGDVATGKTRQINSVAAGTADTDAVNVAQLKKSISGSATHYYSVNDGGTVGGNYNNDGATGANALAAGVKAVASSQKSIAIGYDAQATGTTGDAIAIGSGSRTTGDQAVGIGKGASAGGGSAVAIGSAATATGGSNVAIGNNAKAEGGSWATAVGFGAKTSDVAAAALGYNAQAGYYGTALGAIAVAGNNATAVGTKTTASGSTSLAAGYSANSSGQYSTAVGPYAKASGQGSTALGGDYNLGASAVSANSVALGSGSVANVNKNIVGVDPRTGLASTSVTSVWKSTTGAVSVGDVANGVTRQIVSVAAGTADSDAVNVAQLKSATTHYYSVKDNGTTGGNYANDGATGSGALAAGFSSAAAGTQSTAVGYNNNASGDSSVAVGSRNLATADGAIAIGNQTKATAANTVAIGTFAQVDNAYGVAIGYQAATSTGSAGVAVGDQSKATGTGAAALGYGAKANGDNSTALGAGTNATEYSTAVGISSVAQKSSLAAGYFASATGNNSAALGYRANALGDFSVALGTHANASAADSVALGRYAVANTAAGVAGYDPVTQAASTQTSATWKSTLGAVSVGDLANYRTRQITGVAAGALDTDAVNVAQLKGVQDLATAGWNVSDADGNSANIGPNGKVTFNGDSNIDVAQSGADQDGKIAVTLNRDLDLDSVTLGDTLIDTTGLTIAGGPSITTSGIDAGGLVISNVAPGVAGTDAVNVDQLKDLADTPLTFTGNSGSVERKLGDTLTITGEAGTTGDYSGANLKTVVDPATGVISLQMAESPKFGNVTINAADSGKITGLTAGTDDTDAVNVSQLTEVKDLASAGWNVSDADGNSANIGPNGKVIFSGDSNIDVAQNGADQDGQVAVTLNRDLDLDSVTLGDTLIDTTGLTIAGGPSITTSGIDAGGLVISNVAPGVAGTDAVNVDQLNETNANITNIYETGTKYFHANSTGADSIASGIDSVAIGMGAVSSHDGSVALGAGSLADGSTLEHEAYLVGGTATGEVSIGDRRITGLSAGADDTDAVNVGQLKAVTSASVADAVMYDDSTHNSVTLGGDTYNSVTKTGGTRIRNVAAGVDGGDAVNVDQLNAQGDELTAKGLDFADTAGNILHRDLGELLTISGEGSTAGDYSGANLQTVIDPLTGTLSLQMAESPKFGNVTINDGGSGKITGLTAGTDGTDAVNVDQLTALADQAVQYDLNGDGTVNYNSVTLAGDTYDTVTKTGGTRIRNVAAGVDGGDAVNVDQLTDMGDDLTAKGLKFDGNEGGIVHRDLGETLVITGEASTAGDYSGANLKTVTDPLTGAISLQMAEAPKFGNVTLNDGGSGKITGLTAGTDDTDAVNVSQLTAATADAVMYDDSTHNSVTLGGDTYNSVTRTGGTRIRNVAAGEDGGDAVNVDQLNDVKDLASAGWNVSDVDGSSANIGPNGKVTFTGDSNIGVAQSGADQDGKIAVTLNRDLDVDSVTLGDTLINNAGLTINNGPSITVGGIDMHNTRITNLAKGEDGGDAVNLDQLNEMGDGLTTKGLKFAGNEGDTVHRNLGETLAISGEASAAGSYSGANLKTVTDPLTGTIHLQMAESPKFGNVTLNDGGSGKITGLTAGEDDTDAVNVSQLTAATADAVMYDDSTHNSVTLGGDTYDSVTKTGGTKITNVARGEDDSDAVNKSQLNETNANVTHLGDTITHIAGDTSTTYTDVHGMGIRYVRTNEAGLVESDSSAEGQGSTAVGYNAISMGESSLALGREAQANNTGDVALGAGSVTDAAVGTAGVTIAGTDYDFAGTSPTSTVSVGSVGNERTLTNVAAGRLSATSTDAVNGSQLYATNQAVEDLSTQVVNIHDNGVKYFHANSTKADSTASGANSVVAGPAAVASGASSVAMGDEAQATADKATAVGANATASGTGASAFGNNAKAEGNGSLAMGDGARATKEKSTAIGSGAEATARNAVALGADSVADRDDSVSVGSKGKERQITNVKAGTADTDAVNVAQLKGVDQKITNVAGDVTDVKNDVKNIDNRVTKVENGEAGMFQVNQTSKPVAPKPTGVDAVAGGSGAEASGKNSVAIGTKSRSSGENSVAMGNGSSATAKNSVALGTNSVADRENSVSVGSAGNERQITNVRAGTADTDAVNLSQLNKSVGDVLNNANAYTDARYSDLKHDIAEQDNTLSAGIAGAMAMASLPQPYEPGASMAAVGVSGYRGQSALSVGVSRISDNGKWVTKLQGSADSQGEVGVGVGVGYQW</sequence>
<feature type="domain" description="Trimeric autotransporter adhesin YadA-like head" evidence="13">
    <location>
        <begin position="2425"/>
        <end position="2449"/>
    </location>
</feature>
<name>A0A1H0E6S6_9PSED</name>
<feature type="domain" description="Trimeric autotransporter adhesin YadA-like stalk" evidence="14">
    <location>
        <begin position="1514"/>
        <end position="1555"/>
    </location>
</feature>
<feature type="domain" description="Trimeric autotransporter adhesin YadA-like stalk" evidence="14">
    <location>
        <begin position="1573"/>
        <end position="1609"/>
    </location>
</feature>
<dbReference type="Pfam" id="PF05658">
    <property type="entry name" value="YadA_head"/>
    <property type="match status" value="21"/>
</dbReference>
<feature type="domain" description="Trimeric autotransporter adhesin YadA-like stalk" evidence="14">
    <location>
        <begin position="2141"/>
        <end position="2176"/>
    </location>
</feature>
<feature type="domain" description="Trimeric autotransporter adhesin YadA-like head" evidence="13">
    <location>
        <begin position="796"/>
        <end position="821"/>
    </location>
</feature>
<feature type="domain" description="Trimeric autotransporter adhesin YadA-like stalk" evidence="14">
    <location>
        <begin position="1415"/>
        <end position="1453"/>
    </location>
</feature>
<feature type="domain" description="Trimeric autotransporter adhesin YadA-like stalk" evidence="14">
    <location>
        <begin position="1357"/>
        <end position="1396"/>
    </location>
</feature>
<evidence type="ECO:0000256" key="6">
    <source>
        <dbReference type="ARBA" id="ARBA00022692"/>
    </source>
</evidence>
<dbReference type="InterPro" id="IPR011049">
    <property type="entry name" value="Serralysin-like_metalloprot_C"/>
</dbReference>
<evidence type="ECO:0000256" key="4">
    <source>
        <dbReference type="ARBA" id="ARBA00022448"/>
    </source>
</evidence>
<protein>
    <submittedName>
        <fullName evidence="15">Autotransporter adhesin</fullName>
    </submittedName>
</protein>
<keyword evidence="6" id="KW-0812">Transmembrane</keyword>
<feature type="domain" description="Trimeric autotransporter adhesin YadA-like C-terminal membrane anchor" evidence="12">
    <location>
        <begin position="2521"/>
        <end position="2581"/>
    </location>
</feature>
<feature type="domain" description="Trimeric autotransporter adhesin YadA-like stalk" evidence="14">
    <location>
        <begin position="2312"/>
        <end position="2351"/>
    </location>
</feature>
<feature type="domain" description="Trimeric autotransporter adhesin YadA-like head" evidence="13">
    <location>
        <begin position="101"/>
        <end position="127"/>
    </location>
</feature>
<dbReference type="Gene3D" id="2.20.70.140">
    <property type="match status" value="3"/>
</dbReference>
<feature type="domain" description="Trimeric autotransporter adhesin YadA-like head" evidence="13">
    <location>
        <begin position="840"/>
        <end position="862"/>
    </location>
</feature>
<evidence type="ECO:0000313" key="16">
    <source>
        <dbReference type="Proteomes" id="UP000242957"/>
    </source>
</evidence>
<feature type="domain" description="Trimeric autotransporter adhesin YadA-like head" evidence="13">
    <location>
        <begin position="2077"/>
        <end position="2101"/>
    </location>
</feature>
<dbReference type="GO" id="GO:0015031">
    <property type="term" value="P:protein transport"/>
    <property type="evidence" value="ECO:0007669"/>
    <property type="project" value="UniProtKB-KW"/>
</dbReference>
<dbReference type="Gene3D" id="3.30.1300.30">
    <property type="entry name" value="GSPII I/J protein-like"/>
    <property type="match status" value="1"/>
</dbReference>
<feature type="domain" description="Trimeric autotransporter adhesin YadA-like stalk" evidence="14">
    <location>
        <begin position="1839"/>
        <end position="1874"/>
    </location>
</feature>
<dbReference type="Gene3D" id="6.10.250.2040">
    <property type="match status" value="5"/>
</dbReference>
<evidence type="ECO:0000256" key="8">
    <source>
        <dbReference type="ARBA" id="ARBA00022927"/>
    </source>
</evidence>
<dbReference type="SUPFAM" id="SSF101967">
    <property type="entry name" value="Adhesin YadA, collagen-binding domain"/>
    <property type="match status" value="18"/>
</dbReference>
<feature type="domain" description="Trimeric autotransporter adhesin YadA-like stalk" evidence="14">
    <location>
        <begin position="1142"/>
        <end position="1183"/>
    </location>
</feature>